<accession>A0A1E5QK53</accession>
<dbReference type="Gene3D" id="3.20.20.300">
    <property type="entry name" value="Glycoside hydrolase, family 3, N-terminal domain"/>
    <property type="match status" value="1"/>
</dbReference>
<dbReference type="STRING" id="1781255.BH720_11260"/>
<feature type="domain" description="Bacterial Glycosyl hydrolase family 3 C-terminal" evidence="7">
    <location>
        <begin position="411"/>
        <end position="537"/>
    </location>
</feature>
<dbReference type="GO" id="GO:0004563">
    <property type="term" value="F:beta-N-acetylhexosaminidase activity"/>
    <property type="evidence" value="ECO:0007669"/>
    <property type="project" value="UniProtKB-EC"/>
</dbReference>
<feature type="domain" description="Glycoside hydrolase family 3 N-terminal" evidence="6">
    <location>
        <begin position="10"/>
        <end position="338"/>
    </location>
</feature>
<dbReference type="InterPro" id="IPR041518">
    <property type="entry name" value="Bac_GH3_C"/>
</dbReference>
<dbReference type="PANTHER" id="PTHR30480:SF13">
    <property type="entry name" value="BETA-HEXOSAMINIDASE"/>
    <property type="match status" value="1"/>
</dbReference>
<dbReference type="GO" id="GO:0005975">
    <property type="term" value="P:carbohydrate metabolic process"/>
    <property type="evidence" value="ECO:0007669"/>
    <property type="project" value="InterPro"/>
</dbReference>
<comment type="similarity">
    <text evidence="2">Belongs to the glycosyl hydrolase 3 family.</text>
</comment>
<keyword evidence="4" id="KW-0378">Hydrolase</keyword>
<dbReference type="EMBL" id="MJGC01000054">
    <property type="protein sequence ID" value="OEJ75040.1"/>
    <property type="molecule type" value="Genomic_DNA"/>
</dbReference>
<evidence type="ECO:0000256" key="4">
    <source>
        <dbReference type="ARBA" id="ARBA00022801"/>
    </source>
</evidence>
<evidence type="ECO:0000313" key="8">
    <source>
        <dbReference type="EMBL" id="OEJ75040.1"/>
    </source>
</evidence>
<name>A0A1E5QK53_9CYAN</name>
<dbReference type="OrthoDB" id="9805821at2"/>
<dbReference type="Gene3D" id="3.40.50.10870">
    <property type="entry name" value="Glycosyl hydrolase family 3"/>
    <property type="match status" value="1"/>
</dbReference>
<gene>
    <name evidence="8" type="ORF">BH720_11260</name>
</gene>
<comment type="caution">
    <text evidence="8">The sequence shown here is derived from an EMBL/GenBank/DDBJ whole genome shotgun (WGS) entry which is preliminary data.</text>
</comment>
<dbReference type="AlphaFoldDB" id="A0A1E5QK53"/>
<dbReference type="InterPro" id="IPR036962">
    <property type="entry name" value="Glyco_hydro_3_N_sf"/>
</dbReference>
<sequence length="550" mass="59355">MLNEPYPVLTLAQQVAQMVVVRASGFLFDHEIRYPQWEPPTQTLQYWIQQLGVGGAILLGGSAAEIRQRTIQLQSWAKIPLLLAADVEEGVGQRFSSATWLPPAMALGEIFRKDPHRALEYAYQMGQITAQEASAIGLNWVLAPVADVNNNPDNPVINIRAFGETPEAVSHLVAAYIRGTQAFPVLTSAKHFPGHGDTAIDSHLELPTLPHTADRLKRVELPPFESAIAAGVDSIMTAHLRIPTWDDERPATLSKAILTGQLRDKGGFEGLIVTDALVMGAIANQYGANEAAVLAVEAGADILLMPQDPPSAIAAVCQAVESGRIARSQIEASVRRIWQAKQKVSLPDFPREAPTQRRDVRGVKPSLGAASMEQGQVWMSQIGQQDAFTAVSNILRDSMRCGGQLPIPAVARGYNLIVVDRALDCKYLSPQAPAIALPAQLGYQFALIDSHFPVEPPADLPPTVLQVFMRGNPFRGNAGLTHTASAWFEALLQAGQLKALAIYGSPYILEQFLSQLPSTLPYVFTYGQTPAAQAIALGEGLGLEEPAVGM</sequence>
<evidence type="ECO:0000256" key="5">
    <source>
        <dbReference type="ARBA" id="ARBA00023295"/>
    </source>
</evidence>
<dbReference type="GO" id="GO:0009254">
    <property type="term" value="P:peptidoglycan turnover"/>
    <property type="evidence" value="ECO:0007669"/>
    <property type="project" value="TreeGrafter"/>
</dbReference>
<evidence type="ECO:0000256" key="3">
    <source>
        <dbReference type="ARBA" id="ARBA00012663"/>
    </source>
</evidence>
<dbReference type="Pfam" id="PF18034">
    <property type="entry name" value="Bac_GH3_C"/>
    <property type="match status" value="1"/>
</dbReference>
<evidence type="ECO:0000256" key="2">
    <source>
        <dbReference type="ARBA" id="ARBA00005336"/>
    </source>
</evidence>
<dbReference type="InterPro" id="IPR050226">
    <property type="entry name" value="NagZ_Beta-hexosaminidase"/>
</dbReference>
<dbReference type="SUPFAM" id="SSF51445">
    <property type="entry name" value="(Trans)glycosidases"/>
    <property type="match status" value="1"/>
</dbReference>
<reference evidence="8" key="1">
    <citation type="submission" date="2016-09" db="EMBL/GenBank/DDBJ databases">
        <title>Draft genome of thermotolerant cyanobacterium Desertifilum sp. strain IPPAS B-1220.</title>
        <authorList>
            <person name="Sinetova M.A."/>
            <person name="Bolakhan K."/>
            <person name="Zayadan B.K."/>
            <person name="Mironov K.S."/>
            <person name="Ustinova V."/>
            <person name="Kupriyanova E.V."/>
            <person name="Sidorov R.A."/>
            <person name="Skrypnik A.N."/>
            <person name="Gogoleva N.E."/>
            <person name="Gogolev Y.V."/>
            <person name="Los D.A."/>
        </authorList>
    </citation>
    <scope>NUCLEOTIDE SEQUENCE [LARGE SCALE GENOMIC DNA]</scope>
    <source>
        <strain evidence="8">IPPAS B-1220</strain>
    </source>
</reference>
<dbReference type="RefSeq" id="WP_069967302.1">
    <property type="nucleotide sequence ID" value="NZ_CM124774.1"/>
</dbReference>
<dbReference type="Pfam" id="PF00933">
    <property type="entry name" value="Glyco_hydro_3"/>
    <property type="match status" value="1"/>
</dbReference>
<keyword evidence="5" id="KW-0326">Glycosidase</keyword>
<proteinExistence type="inferred from homology"/>
<dbReference type="InterPro" id="IPR001764">
    <property type="entry name" value="Glyco_hydro_3_N"/>
</dbReference>
<evidence type="ECO:0000259" key="6">
    <source>
        <dbReference type="Pfam" id="PF00933"/>
    </source>
</evidence>
<dbReference type="InterPro" id="IPR017853">
    <property type="entry name" value="GH"/>
</dbReference>
<evidence type="ECO:0000256" key="1">
    <source>
        <dbReference type="ARBA" id="ARBA00001231"/>
    </source>
</evidence>
<comment type="catalytic activity">
    <reaction evidence="1">
        <text>Hydrolysis of terminal non-reducing N-acetyl-D-hexosamine residues in N-acetyl-beta-D-hexosaminides.</text>
        <dbReference type="EC" id="3.2.1.52"/>
    </reaction>
</comment>
<dbReference type="EC" id="3.2.1.52" evidence="3"/>
<evidence type="ECO:0000259" key="7">
    <source>
        <dbReference type="Pfam" id="PF18034"/>
    </source>
</evidence>
<protein>
    <recommendedName>
        <fullName evidence="3">beta-N-acetylhexosaminidase</fullName>
        <ecNumber evidence="3">3.2.1.52</ecNumber>
    </recommendedName>
</protein>
<dbReference type="PANTHER" id="PTHR30480">
    <property type="entry name" value="BETA-HEXOSAMINIDASE-RELATED"/>
    <property type="match status" value="1"/>
</dbReference>
<organism evidence="8">
    <name type="scientific">Desertifilum tharense IPPAS B-1220</name>
    <dbReference type="NCBI Taxonomy" id="1781255"/>
    <lineage>
        <taxon>Bacteria</taxon>
        <taxon>Bacillati</taxon>
        <taxon>Cyanobacteriota</taxon>
        <taxon>Cyanophyceae</taxon>
        <taxon>Desertifilales</taxon>
        <taxon>Desertifilaceae</taxon>
        <taxon>Desertifilum</taxon>
    </lineage>
</organism>